<dbReference type="AlphaFoldDB" id="A0A1B4FKH0"/>
<gene>
    <name evidence="2" type="ORF">WS70_20040</name>
</gene>
<organism evidence="2 3">
    <name type="scientific">Burkholderia mayonis</name>
    <dbReference type="NCBI Taxonomy" id="1385591"/>
    <lineage>
        <taxon>Bacteria</taxon>
        <taxon>Pseudomonadati</taxon>
        <taxon>Pseudomonadota</taxon>
        <taxon>Betaproteobacteria</taxon>
        <taxon>Burkholderiales</taxon>
        <taxon>Burkholderiaceae</taxon>
        <taxon>Burkholderia</taxon>
        <taxon>pseudomallei group</taxon>
    </lineage>
</organism>
<protein>
    <submittedName>
        <fullName evidence="2">Uncharacterized protein</fullName>
    </submittedName>
</protein>
<proteinExistence type="predicted"/>
<feature type="compositionally biased region" description="Basic and acidic residues" evidence="1">
    <location>
        <begin position="1"/>
        <end position="11"/>
    </location>
</feature>
<evidence type="ECO:0000256" key="1">
    <source>
        <dbReference type="SAM" id="MobiDB-lite"/>
    </source>
</evidence>
<feature type="compositionally biased region" description="Basic residues" evidence="1">
    <location>
        <begin position="64"/>
        <end position="74"/>
    </location>
</feature>
<name>A0A1B4FKH0_9BURK</name>
<evidence type="ECO:0000313" key="3">
    <source>
        <dbReference type="Proteomes" id="UP000062519"/>
    </source>
</evidence>
<dbReference type="KEGG" id="buu:WS70_20040"/>
<sequence length="74" mass="8040">MQGRRAGDVRARALSAGERATRLDSAGTRPVPSNASNPYRSAMSARMIRADGRPAGAVKDGSAPRHRRIRIDRR</sequence>
<feature type="region of interest" description="Disordered" evidence="1">
    <location>
        <begin position="1"/>
        <end position="74"/>
    </location>
</feature>
<keyword evidence="3" id="KW-1185">Reference proteome</keyword>
<accession>A0A1B4FKH0</accession>
<dbReference type="EMBL" id="CP013387">
    <property type="protein sequence ID" value="AOJ04157.1"/>
    <property type="molecule type" value="Genomic_DNA"/>
</dbReference>
<dbReference type="Proteomes" id="UP000062519">
    <property type="component" value="Chromosome 2"/>
</dbReference>
<evidence type="ECO:0000313" key="2">
    <source>
        <dbReference type="EMBL" id="AOJ04157.1"/>
    </source>
</evidence>
<reference evidence="2 3" key="1">
    <citation type="submission" date="2015-12" db="EMBL/GenBank/DDBJ databases">
        <title>Diversity of Burkholderia near neighbor genomes.</title>
        <authorList>
            <person name="Sahl J."/>
            <person name="Wagner D."/>
            <person name="Keim P."/>
        </authorList>
    </citation>
    <scope>NUCLEOTIDE SEQUENCE [LARGE SCALE GENOMIC DNA]</scope>
    <source>
        <strain evidence="2 3">BDU6</strain>
    </source>
</reference>